<dbReference type="Proteomes" id="UP000015347">
    <property type="component" value="Unassembled WGS sequence"/>
</dbReference>
<comment type="similarity">
    <text evidence="3">Belongs to the arginase family.</text>
</comment>
<evidence type="ECO:0000256" key="3">
    <source>
        <dbReference type="PROSITE-ProRule" id="PRU00742"/>
    </source>
</evidence>
<evidence type="ECO:0000256" key="2">
    <source>
        <dbReference type="ARBA" id="ARBA00022801"/>
    </source>
</evidence>
<evidence type="ECO:0000313" key="6">
    <source>
        <dbReference type="Proteomes" id="UP000015347"/>
    </source>
</evidence>
<keyword evidence="2 5" id="KW-0378">Hydrolase</keyword>
<dbReference type="InterPro" id="IPR006035">
    <property type="entry name" value="Ureohydrolase"/>
</dbReference>
<evidence type="ECO:0000256" key="1">
    <source>
        <dbReference type="ARBA" id="ARBA00022723"/>
    </source>
</evidence>
<proteinExistence type="inferred from homology"/>
<evidence type="ECO:0000313" key="5">
    <source>
        <dbReference type="EMBL" id="EPX81981.1"/>
    </source>
</evidence>
<organism evidence="5 6">
    <name type="scientific">Salipiger mucosus DSM 16094</name>
    <dbReference type="NCBI Taxonomy" id="1123237"/>
    <lineage>
        <taxon>Bacteria</taxon>
        <taxon>Pseudomonadati</taxon>
        <taxon>Pseudomonadota</taxon>
        <taxon>Alphaproteobacteria</taxon>
        <taxon>Rhodobacterales</taxon>
        <taxon>Roseobacteraceae</taxon>
        <taxon>Salipiger</taxon>
    </lineage>
</organism>
<dbReference type="InterPro" id="IPR023696">
    <property type="entry name" value="Ureohydrolase_dom_sf"/>
</dbReference>
<dbReference type="GO" id="GO:0033389">
    <property type="term" value="P:putrescine biosynthetic process from arginine, via agmatine"/>
    <property type="evidence" value="ECO:0007669"/>
    <property type="project" value="TreeGrafter"/>
</dbReference>
<feature type="compositionally biased region" description="Basic residues" evidence="4">
    <location>
        <begin position="215"/>
        <end position="241"/>
    </location>
</feature>
<name>S9QKK0_9RHOB</name>
<dbReference type="eggNOG" id="COG0010">
    <property type="taxonomic scope" value="Bacteria"/>
</dbReference>
<reference evidence="6" key="1">
    <citation type="journal article" date="2014" name="Stand. Genomic Sci.">
        <title>Genome sequence of the exopolysaccharide-producing Salipiger mucosus type strain (DSM 16094(T)), a moderately halophilic member of the Roseobacter clade.</title>
        <authorList>
            <person name="Riedel T."/>
            <person name="Spring S."/>
            <person name="Fiebig A."/>
            <person name="Petersen J."/>
            <person name="Kyrpides N.C."/>
            <person name="Goker M."/>
            <person name="Klenk H.P."/>
        </authorList>
    </citation>
    <scope>NUCLEOTIDE SEQUENCE [LARGE SCALE GENOMIC DNA]</scope>
    <source>
        <strain evidence="6">DSM 16094</strain>
    </source>
</reference>
<dbReference type="AlphaFoldDB" id="S9QKK0"/>
<dbReference type="PANTHER" id="PTHR11358">
    <property type="entry name" value="ARGINASE/AGMATINASE"/>
    <property type="match status" value="1"/>
</dbReference>
<dbReference type="Pfam" id="PF00491">
    <property type="entry name" value="Arginase"/>
    <property type="match status" value="1"/>
</dbReference>
<dbReference type="Gene3D" id="3.40.800.10">
    <property type="entry name" value="Ureohydrolase domain"/>
    <property type="match status" value="1"/>
</dbReference>
<dbReference type="GO" id="GO:0046872">
    <property type="term" value="F:metal ion binding"/>
    <property type="evidence" value="ECO:0007669"/>
    <property type="project" value="UniProtKB-KW"/>
</dbReference>
<dbReference type="GO" id="GO:0008783">
    <property type="term" value="F:agmatinase activity"/>
    <property type="evidence" value="ECO:0007669"/>
    <property type="project" value="UniProtKB-EC"/>
</dbReference>
<feature type="compositionally biased region" description="Basic residues" evidence="4">
    <location>
        <begin position="278"/>
        <end position="292"/>
    </location>
</feature>
<feature type="region of interest" description="Disordered" evidence="4">
    <location>
        <begin position="211"/>
        <end position="241"/>
    </location>
</feature>
<dbReference type="EC" id="3.5.3.11" evidence="5"/>
<dbReference type="SUPFAM" id="SSF52768">
    <property type="entry name" value="Arginase/deacetylase"/>
    <property type="match status" value="1"/>
</dbReference>
<feature type="region of interest" description="Disordered" evidence="4">
    <location>
        <begin position="273"/>
        <end position="332"/>
    </location>
</feature>
<protein>
    <submittedName>
        <fullName evidence="5">Agmatinase</fullName>
        <ecNumber evidence="5">3.5.3.11</ecNumber>
    </submittedName>
</protein>
<sequence length="392" mass="42554">MHSYETGRLNLPFTGICTFAKKPYVEDWSTLEADAAILGAPFDAGTQFRAGARFGPRAVREASTLFSFGHAGAYDHEDDVTYLGPEVRIVDMGDADIVHTDTLKSHANIRTGVEAALAAGALPVVIGGDHSVNIPCVEAYEGQKPFHILQIDAHLDFVDERHGVTRGHGNPMRRAAEKPWVSGLTQVGIRNVSSTARDGYEAARAMGSDILSVRHGPRPSGPRRRRGAHPRGRPGLHHARHRRFLPLHRARHGHAQPRRVPLLRGAGTAAIGGARAPCRGHRPGRGRTGPRPHRIDGNPCGTGAYEPSRVHLPRPRHGRLTQAGPRSSAKEGAWHNCRLRRPSGIVQPVRDITSRSKALPCRHPSPTSRCWTSRGGSPGPTRAACWPISAPR</sequence>
<keyword evidence="1" id="KW-0479">Metal-binding</keyword>
<dbReference type="STRING" id="1123237.Salmuc_00295"/>
<dbReference type="PANTHER" id="PTHR11358:SF26">
    <property type="entry name" value="GUANIDINO ACID HYDROLASE, MITOCHONDRIAL"/>
    <property type="match status" value="1"/>
</dbReference>
<dbReference type="HOGENOM" id="CLU_703764_0_0_5"/>
<feature type="compositionally biased region" description="Polar residues" evidence="4">
    <location>
        <begin position="365"/>
        <end position="375"/>
    </location>
</feature>
<dbReference type="EMBL" id="APVH01000028">
    <property type="protein sequence ID" value="EPX81981.1"/>
    <property type="molecule type" value="Genomic_DNA"/>
</dbReference>
<comment type="caution">
    <text evidence="5">The sequence shown here is derived from an EMBL/GenBank/DDBJ whole genome shotgun (WGS) entry which is preliminary data.</text>
</comment>
<dbReference type="PROSITE" id="PS51409">
    <property type="entry name" value="ARGINASE_2"/>
    <property type="match status" value="1"/>
</dbReference>
<gene>
    <name evidence="5" type="ORF">Salmuc_00295</name>
</gene>
<feature type="region of interest" description="Disordered" evidence="4">
    <location>
        <begin position="357"/>
        <end position="392"/>
    </location>
</feature>
<keyword evidence="6" id="KW-1185">Reference proteome</keyword>
<evidence type="ECO:0000256" key="4">
    <source>
        <dbReference type="SAM" id="MobiDB-lite"/>
    </source>
</evidence>
<accession>S9QKK0</accession>